<dbReference type="EMBL" id="MNBE01000647">
    <property type="protein sequence ID" value="OKP00373.1"/>
    <property type="molecule type" value="Genomic_DNA"/>
</dbReference>
<evidence type="ECO:0000256" key="5">
    <source>
        <dbReference type="SAM" id="MobiDB-lite"/>
    </source>
</evidence>
<dbReference type="STRING" id="1316194.A0A1Q5TJH2"/>
<feature type="domain" description="BZIP" evidence="6">
    <location>
        <begin position="102"/>
        <end position="165"/>
    </location>
</feature>
<keyword evidence="2" id="KW-0805">Transcription regulation</keyword>
<dbReference type="SMART" id="SM00338">
    <property type="entry name" value="BRLZ"/>
    <property type="match status" value="1"/>
</dbReference>
<accession>A0A1Q5TJH2</accession>
<dbReference type="InterPro" id="IPR004827">
    <property type="entry name" value="bZIP"/>
</dbReference>
<dbReference type="AlphaFoldDB" id="A0A1Q5TJH2"/>
<evidence type="ECO:0000259" key="6">
    <source>
        <dbReference type="PROSITE" id="PS50217"/>
    </source>
</evidence>
<keyword evidence="8" id="KW-1185">Reference proteome</keyword>
<proteinExistence type="predicted"/>
<dbReference type="CDD" id="cd14687">
    <property type="entry name" value="bZIP_ATF2"/>
    <property type="match status" value="1"/>
</dbReference>
<evidence type="ECO:0000256" key="2">
    <source>
        <dbReference type="ARBA" id="ARBA00023015"/>
    </source>
</evidence>
<organism evidence="7 8">
    <name type="scientific">Penicillium subrubescens</name>
    <dbReference type="NCBI Taxonomy" id="1316194"/>
    <lineage>
        <taxon>Eukaryota</taxon>
        <taxon>Fungi</taxon>
        <taxon>Dikarya</taxon>
        <taxon>Ascomycota</taxon>
        <taxon>Pezizomycotina</taxon>
        <taxon>Eurotiomycetes</taxon>
        <taxon>Eurotiomycetidae</taxon>
        <taxon>Eurotiales</taxon>
        <taxon>Aspergillaceae</taxon>
        <taxon>Penicillium</taxon>
    </lineage>
</organism>
<comment type="caution">
    <text evidence="7">The sequence shown here is derived from an EMBL/GenBank/DDBJ whole genome shotgun (WGS) entry which is preliminary data.</text>
</comment>
<feature type="region of interest" description="Disordered" evidence="5">
    <location>
        <begin position="1"/>
        <end position="42"/>
    </location>
</feature>
<protein>
    <recommendedName>
        <fullName evidence="6">BZIP domain-containing protein</fullName>
    </recommendedName>
</protein>
<evidence type="ECO:0000256" key="3">
    <source>
        <dbReference type="ARBA" id="ARBA00023163"/>
    </source>
</evidence>
<dbReference type="PROSITE" id="PS50217">
    <property type="entry name" value="BZIP"/>
    <property type="match status" value="1"/>
</dbReference>
<reference evidence="7 8" key="1">
    <citation type="submission" date="2016-10" db="EMBL/GenBank/DDBJ databases">
        <title>Genome sequence of the ascomycete fungus Penicillium subrubescens.</title>
        <authorList>
            <person name="De Vries R.P."/>
            <person name="Peng M."/>
            <person name="Dilokpimol A."/>
            <person name="Hilden K."/>
            <person name="Makela M.R."/>
            <person name="Grigoriev I."/>
            <person name="Riley R."/>
            <person name="Granchi Z."/>
        </authorList>
    </citation>
    <scope>NUCLEOTIDE SEQUENCE [LARGE SCALE GENOMIC DNA]</scope>
    <source>
        <strain evidence="7 8">CBS 132785</strain>
    </source>
</reference>
<feature type="compositionally biased region" description="Polar residues" evidence="5">
    <location>
        <begin position="62"/>
        <end position="79"/>
    </location>
</feature>
<dbReference type="GO" id="GO:0003700">
    <property type="term" value="F:DNA-binding transcription factor activity"/>
    <property type="evidence" value="ECO:0007669"/>
    <property type="project" value="InterPro"/>
</dbReference>
<dbReference type="Gene3D" id="1.20.5.170">
    <property type="match status" value="1"/>
</dbReference>
<feature type="compositionally biased region" description="Polar residues" evidence="5">
    <location>
        <begin position="188"/>
        <end position="206"/>
    </location>
</feature>
<evidence type="ECO:0000313" key="7">
    <source>
        <dbReference type="EMBL" id="OKP00373.1"/>
    </source>
</evidence>
<dbReference type="Pfam" id="PF00170">
    <property type="entry name" value="bZIP_1"/>
    <property type="match status" value="1"/>
</dbReference>
<gene>
    <name evidence="7" type="ORF">PENSUB_7830</name>
</gene>
<dbReference type="InterPro" id="IPR046347">
    <property type="entry name" value="bZIP_sf"/>
</dbReference>
<feature type="region of interest" description="Disordered" evidence="5">
    <location>
        <begin position="188"/>
        <end position="222"/>
    </location>
</feature>
<dbReference type="OrthoDB" id="295274at2759"/>
<name>A0A1Q5TJH2_9EURO</name>
<feature type="region of interest" description="Disordered" evidence="5">
    <location>
        <begin position="58"/>
        <end position="111"/>
    </location>
</feature>
<dbReference type="GO" id="GO:0005634">
    <property type="term" value="C:nucleus"/>
    <property type="evidence" value="ECO:0007669"/>
    <property type="project" value="UniProtKB-SubCell"/>
</dbReference>
<evidence type="ECO:0000256" key="1">
    <source>
        <dbReference type="ARBA" id="ARBA00004123"/>
    </source>
</evidence>
<sequence length="246" mass="27125">MATLLYPPDSGIALGGSTNRSSLQPLQPLQPSPLGTTGLPWLSPFTLSQSEKDFLLGKPYEQQVSKASNMPSISLQSEPPKQPVQRSRRSSTRSTKSNEDISPERAKHLERNRISANKCRMKKKKEHARMQTLLNTETAKRDSLMSEVGLLKDELWYLKNMIFEHAKCEHQSINNELAKMTQSILESKSGQTKCPSPTFSTSTWSDGSVLEEPGAPEHPVPLPAGGVGYGGCPEAMFDNFLNLATL</sequence>
<evidence type="ECO:0000256" key="4">
    <source>
        <dbReference type="ARBA" id="ARBA00023242"/>
    </source>
</evidence>
<comment type="subcellular location">
    <subcellularLocation>
        <location evidence="1">Nucleus</location>
    </subcellularLocation>
</comment>
<keyword evidence="3" id="KW-0804">Transcription</keyword>
<dbReference type="PANTHER" id="PTHR19304">
    <property type="entry name" value="CYCLIC-AMP RESPONSE ELEMENT BINDING PROTEIN"/>
    <property type="match status" value="1"/>
</dbReference>
<dbReference type="SUPFAM" id="SSF57959">
    <property type="entry name" value="Leucine zipper domain"/>
    <property type="match status" value="1"/>
</dbReference>
<dbReference type="Proteomes" id="UP000186955">
    <property type="component" value="Unassembled WGS sequence"/>
</dbReference>
<feature type="compositionally biased region" description="Low complexity" evidence="5">
    <location>
        <begin position="21"/>
        <end position="34"/>
    </location>
</feature>
<dbReference type="InterPro" id="IPR051027">
    <property type="entry name" value="bZIP_transcription_factors"/>
</dbReference>
<keyword evidence="4" id="KW-0539">Nucleus</keyword>
<dbReference type="PROSITE" id="PS00036">
    <property type="entry name" value="BZIP_BASIC"/>
    <property type="match status" value="1"/>
</dbReference>
<feature type="compositionally biased region" description="Basic and acidic residues" evidence="5">
    <location>
        <begin position="96"/>
        <end position="111"/>
    </location>
</feature>
<evidence type="ECO:0000313" key="8">
    <source>
        <dbReference type="Proteomes" id="UP000186955"/>
    </source>
</evidence>